<dbReference type="GO" id="GO:0033785">
    <property type="term" value="F:heptose 7-phosphate kinase activity"/>
    <property type="evidence" value="ECO:0007669"/>
    <property type="project" value="TreeGrafter"/>
</dbReference>
<evidence type="ECO:0000313" key="5">
    <source>
        <dbReference type="Proteomes" id="UP000808337"/>
    </source>
</evidence>
<keyword evidence="2 4" id="KW-0418">Kinase</keyword>
<accession>A0A9D7ST56</accession>
<proteinExistence type="predicted"/>
<evidence type="ECO:0000259" key="3">
    <source>
        <dbReference type="Pfam" id="PF00294"/>
    </source>
</evidence>
<dbReference type="Gene3D" id="3.40.1190.20">
    <property type="match status" value="1"/>
</dbReference>
<dbReference type="EMBL" id="JADKGY010000001">
    <property type="protein sequence ID" value="MBK9981503.1"/>
    <property type="molecule type" value="Genomic_DNA"/>
</dbReference>
<evidence type="ECO:0000256" key="2">
    <source>
        <dbReference type="ARBA" id="ARBA00022777"/>
    </source>
</evidence>
<dbReference type="InterPro" id="IPR002173">
    <property type="entry name" value="Carboh/pur_kinase_PfkB_CS"/>
</dbReference>
<dbReference type="InterPro" id="IPR011913">
    <property type="entry name" value="RfaE_dom_I"/>
</dbReference>
<name>A0A9D7ST56_9BACT</name>
<organism evidence="4 5">
    <name type="scientific">Candidatus Opimibacter skivensis</name>
    <dbReference type="NCBI Taxonomy" id="2982028"/>
    <lineage>
        <taxon>Bacteria</taxon>
        <taxon>Pseudomonadati</taxon>
        <taxon>Bacteroidota</taxon>
        <taxon>Saprospiria</taxon>
        <taxon>Saprospirales</taxon>
        <taxon>Saprospiraceae</taxon>
        <taxon>Candidatus Opimibacter</taxon>
    </lineage>
</organism>
<dbReference type="AlphaFoldDB" id="A0A9D7ST56"/>
<reference evidence="4 5" key="1">
    <citation type="submission" date="2020-10" db="EMBL/GenBank/DDBJ databases">
        <title>Connecting structure to function with the recovery of over 1000 high-quality activated sludge metagenome-assembled genomes encoding full-length rRNA genes using long-read sequencing.</title>
        <authorList>
            <person name="Singleton C.M."/>
            <person name="Petriglieri F."/>
            <person name="Kristensen J.M."/>
            <person name="Kirkegaard R.H."/>
            <person name="Michaelsen T.Y."/>
            <person name="Andersen M.H."/>
            <person name="Karst S.M."/>
            <person name="Dueholm M.S."/>
            <person name="Nielsen P.H."/>
            <person name="Albertsen M."/>
        </authorList>
    </citation>
    <scope>NUCLEOTIDE SEQUENCE [LARGE SCALE GENOMIC DNA]</scope>
    <source>
        <strain evidence="4">Ribe_18-Q3-R11-54_MAXAC.273</strain>
    </source>
</reference>
<dbReference type="PROSITE" id="PS00583">
    <property type="entry name" value="PFKB_KINASES_1"/>
    <property type="match status" value="1"/>
</dbReference>
<protein>
    <submittedName>
        <fullName evidence="4">Carbohydrate kinase</fullName>
    </submittedName>
</protein>
<dbReference type="GO" id="GO:0005829">
    <property type="term" value="C:cytosol"/>
    <property type="evidence" value="ECO:0007669"/>
    <property type="project" value="TreeGrafter"/>
</dbReference>
<dbReference type="InterPro" id="IPR029056">
    <property type="entry name" value="Ribokinase-like"/>
</dbReference>
<evidence type="ECO:0000313" key="4">
    <source>
        <dbReference type="EMBL" id="MBK9981503.1"/>
    </source>
</evidence>
<evidence type="ECO:0000256" key="1">
    <source>
        <dbReference type="ARBA" id="ARBA00022679"/>
    </source>
</evidence>
<dbReference type="Proteomes" id="UP000808337">
    <property type="component" value="Unassembled WGS sequence"/>
</dbReference>
<dbReference type="GO" id="GO:0016773">
    <property type="term" value="F:phosphotransferase activity, alcohol group as acceptor"/>
    <property type="evidence" value="ECO:0007669"/>
    <property type="project" value="InterPro"/>
</dbReference>
<keyword evidence="1" id="KW-0808">Transferase</keyword>
<dbReference type="PANTHER" id="PTHR46969:SF1">
    <property type="entry name" value="BIFUNCTIONAL PROTEIN HLDE"/>
    <property type="match status" value="1"/>
</dbReference>
<feature type="domain" description="Carbohydrate kinase PfkB" evidence="3">
    <location>
        <begin position="18"/>
        <end position="313"/>
    </location>
</feature>
<gene>
    <name evidence="4" type="ORF">IPP15_03600</name>
</gene>
<sequence>MITKQDLLNVLAKAKNLKATVIGDAMLDRYIYGTVDRISPEAPVPILAHQRTELKAGGAANVALNLAAWGCETSLVGLVGKDENAILLKDLLESRSIKHKLIACDSRPTTIKTRVVASSHHLLRIDQESSAYLAGDEEKMVINELIAFIEAEKPDIIILQDYNKGMLTEDLIQKVEKFCVGHDVYLAIDPKERNFSSYGHADLFKPNLREASLAAKKTLKTDALSELAETWRKTRHLQTIAITLGSQGIFLQDEHNESHIRPSKEVDVVDVCGAGDAVICSLAIGLISGLTLEKSGELANLTGAFVCSHSGVVAIDTAEIMKWVS</sequence>
<dbReference type="PANTHER" id="PTHR46969">
    <property type="entry name" value="BIFUNCTIONAL PROTEIN HLDE"/>
    <property type="match status" value="1"/>
</dbReference>
<dbReference type="Pfam" id="PF00294">
    <property type="entry name" value="PfkB"/>
    <property type="match status" value="1"/>
</dbReference>
<comment type="caution">
    <text evidence="4">The sequence shown here is derived from an EMBL/GenBank/DDBJ whole genome shotgun (WGS) entry which is preliminary data.</text>
</comment>
<dbReference type="GO" id="GO:0033786">
    <property type="term" value="F:heptose-1-phosphate adenylyltransferase activity"/>
    <property type="evidence" value="ECO:0007669"/>
    <property type="project" value="TreeGrafter"/>
</dbReference>
<dbReference type="InterPro" id="IPR011611">
    <property type="entry name" value="PfkB_dom"/>
</dbReference>
<dbReference type="SUPFAM" id="SSF53613">
    <property type="entry name" value="Ribokinase-like"/>
    <property type="match status" value="1"/>
</dbReference>
<dbReference type="CDD" id="cd01172">
    <property type="entry name" value="RfaE_like"/>
    <property type="match status" value="1"/>
</dbReference>